<dbReference type="Pfam" id="PF20257">
    <property type="entry name" value="SAM_HAT_C"/>
    <property type="match status" value="1"/>
</dbReference>
<evidence type="ECO:0000256" key="2">
    <source>
        <dbReference type="ARBA" id="ARBA00024035"/>
    </source>
</evidence>
<dbReference type="Pfam" id="PF01887">
    <property type="entry name" value="SAM_HAT_N"/>
    <property type="match status" value="1"/>
</dbReference>
<dbReference type="SUPFAM" id="SSF101852">
    <property type="entry name" value="Bacterial fluorinating enzyme, C-terminal domain"/>
    <property type="match status" value="1"/>
</dbReference>
<comment type="caution">
    <text evidence="5">The sequence shown here is derived from an EMBL/GenBank/DDBJ whole genome shotgun (WGS) entry which is preliminary data.</text>
</comment>
<keyword evidence="6" id="KW-1185">Reference proteome</keyword>
<feature type="domain" description="S-adenosyl-l-methionine hydroxide adenosyltransferase N-terminal" evidence="3">
    <location>
        <begin position="4"/>
        <end position="150"/>
    </location>
</feature>
<dbReference type="Gene3D" id="3.40.50.10790">
    <property type="entry name" value="S-adenosyl-l-methionine hydroxide adenosyltransferase, N-terminal"/>
    <property type="match status" value="1"/>
</dbReference>
<dbReference type="EMBL" id="LHXO01000085">
    <property type="protein sequence ID" value="KXA94078.1"/>
    <property type="molecule type" value="Genomic_DNA"/>
</dbReference>
<name>A0A133UIR0_9EURY</name>
<evidence type="ECO:0000259" key="3">
    <source>
        <dbReference type="Pfam" id="PF01887"/>
    </source>
</evidence>
<accession>A0A133UIR0</accession>
<protein>
    <submittedName>
        <fullName evidence="5">Uncharacterized protein</fullName>
    </submittedName>
</protein>
<sequence length="265" mass="28882">MPPIALITDLGDRDYFVSSMKGVILSINPEAKIVDITHQVPKQDVRTASFILANAAETFPKGSTFVAVVDPGVGTERLCILVRTENELNFIGPDNGVFTLAAEKFGIEEVRKISNKDLLRSDISSTFHGRDVMAPVAAHLSSGLKPKKVGERIEKLELIDMKKPKSMTKGIRGEILHIDDFGNVITNVGADLIEKRADTGTTLKIKVDDHELKAPFVKTFGEVPEGGNLCYIGSSNLLEIAKNRGNLSDEINVERGNELFINVVG</sequence>
<evidence type="ECO:0000313" key="5">
    <source>
        <dbReference type="EMBL" id="KXA94078.1"/>
    </source>
</evidence>
<dbReference type="PIRSF" id="PIRSF006779">
    <property type="entry name" value="UCP006779"/>
    <property type="match status" value="1"/>
</dbReference>
<proteinExistence type="inferred from homology"/>
<dbReference type="InterPro" id="IPR002747">
    <property type="entry name" value="SAM_OH_AdoTrfase"/>
</dbReference>
<dbReference type="AlphaFoldDB" id="A0A133UIR0"/>
<comment type="similarity">
    <text evidence="2">Belongs to the SAM hydrolase / SAM-dependent halogenase family.</text>
</comment>
<reference evidence="5 6" key="1">
    <citation type="journal article" date="2016" name="Sci. Rep.">
        <title>Metabolic traits of an uncultured archaeal lineage -MSBL1- from brine pools of the Red Sea.</title>
        <authorList>
            <person name="Mwirichia R."/>
            <person name="Alam I."/>
            <person name="Rashid M."/>
            <person name="Vinu M."/>
            <person name="Ba-Alawi W."/>
            <person name="Anthony Kamau A."/>
            <person name="Kamanda Ngugi D."/>
            <person name="Goker M."/>
            <person name="Klenk H.P."/>
            <person name="Bajic V."/>
            <person name="Stingl U."/>
        </authorList>
    </citation>
    <scope>NUCLEOTIDE SEQUENCE [LARGE SCALE GENOMIC DNA]</scope>
    <source>
        <strain evidence="5">SCGC-AAA259E19</strain>
    </source>
</reference>
<dbReference type="InterPro" id="IPR046469">
    <property type="entry name" value="SAM_HAT_N"/>
</dbReference>
<organism evidence="5 6">
    <name type="scientific">candidate division MSBL1 archaeon SCGC-AAA259E19</name>
    <dbReference type="NCBI Taxonomy" id="1698264"/>
    <lineage>
        <taxon>Archaea</taxon>
        <taxon>Methanobacteriati</taxon>
        <taxon>Methanobacteriota</taxon>
        <taxon>candidate division MSBL1</taxon>
    </lineage>
</organism>
<dbReference type="InterPro" id="IPR023228">
    <property type="entry name" value="SAM_OH_AdoTrfase_N_sf"/>
</dbReference>
<dbReference type="PANTHER" id="PTHR35092">
    <property type="entry name" value="CHLORINASE MJ1651"/>
    <property type="match status" value="1"/>
</dbReference>
<dbReference type="Proteomes" id="UP000070284">
    <property type="component" value="Unassembled WGS sequence"/>
</dbReference>
<gene>
    <name evidence="5" type="ORF">AKJ65_05500</name>
</gene>
<dbReference type="PATRIC" id="fig|1698264.3.peg.1969"/>
<dbReference type="Gene3D" id="2.40.30.90">
    <property type="entry name" value="Bacterial fluorinating enzyme like"/>
    <property type="match status" value="1"/>
</dbReference>
<keyword evidence="1" id="KW-0949">S-adenosyl-L-methionine</keyword>
<evidence type="ECO:0000256" key="1">
    <source>
        <dbReference type="ARBA" id="ARBA00022691"/>
    </source>
</evidence>
<evidence type="ECO:0000259" key="4">
    <source>
        <dbReference type="Pfam" id="PF20257"/>
    </source>
</evidence>
<dbReference type="PANTHER" id="PTHR35092:SF1">
    <property type="entry name" value="CHLORINASE MJ1651"/>
    <property type="match status" value="1"/>
</dbReference>
<dbReference type="SUPFAM" id="SSF102522">
    <property type="entry name" value="Bacterial fluorinating enzyme, N-terminal domain"/>
    <property type="match status" value="1"/>
</dbReference>
<evidence type="ECO:0000313" key="6">
    <source>
        <dbReference type="Proteomes" id="UP000070284"/>
    </source>
</evidence>
<dbReference type="InterPro" id="IPR023227">
    <property type="entry name" value="SAM_OH_AdoTrfase_C_sf"/>
</dbReference>
<dbReference type="InterPro" id="IPR046470">
    <property type="entry name" value="SAM_HAT_C"/>
</dbReference>
<feature type="domain" description="S-adenosyl-l-methionine hydroxide adenosyltransferase C-terminal" evidence="4">
    <location>
        <begin position="173"/>
        <end position="258"/>
    </location>
</feature>